<dbReference type="PANTHER" id="PTHR46350">
    <property type="entry name" value="RAS LIKE FAMILY 10 MEMBER B-RELATED"/>
    <property type="match status" value="1"/>
</dbReference>
<dbReference type="PANTHER" id="PTHR46350:SF1">
    <property type="entry name" value="RAS-LIKE PROTEIN FAMILY MEMBER 10B"/>
    <property type="match status" value="1"/>
</dbReference>
<organism evidence="3 4">
    <name type="scientific">Saguinus oedipus</name>
    <name type="common">Cotton-top tamarin</name>
    <name type="synonym">Oedipomidas oedipus</name>
    <dbReference type="NCBI Taxonomy" id="9490"/>
    <lineage>
        <taxon>Eukaryota</taxon>
        <taxon>Metazoa</taxon>
        <taxon>Chordata</taxon>
        <taxon>Craniata</taxon>
        <taxon>Vertebrata</taxon>
        <taxon>Euteleostomi</taxon>
        <taxon>Mammalia</taxon>
        <taxon>Eutheria</taxon>
        <taxon>Euarchontoglires</taxon>
        <taxon>Primates</taxon>
        <taxon>Haplorrhini</taxon>
        <taxon>Platyrrhini</taxon>
        <taxon>Cebidae</taxon>
        <taxon>Callitrichinae</taxon>
        <taxon>Saguinus</taxon>
    </lineage>
</organism>
<reference evidence="3 4" key="1">
    <citation type="submission" date="2023-05" db="EMBL/GenBank/DDBJ databases">
        <title>B98-5 Cell Line De Novo Hybrid Assembly: An Optical Mapping Approach.</title>
        <authorList>
            <person name="Kananen K."/>
            <person name="Auerbach J.A."/>
            <person name="Kautto E."/>
            <person name="Blachly J.S."/>
        </authorList>
    </citation>
    <scope>NUCLEOTIDE SEQUENCE [LARGE SCALE GENOMIC DNA]</scope>
    <source>
        <strain evidence="3">B95-8</strain>
        <tissue evidence="3">Cell line</tissue>
    </source>
</reference>
<dbReference type="SUPFAM" id="SSF52540">
    <property type="entry name" value="P-loop containing nucleoside triphosphate hydrolases"/>
    <property type="match status" value="1"/>
</dbReference>
<gene>
    <name evidence="3" type="primary">RASL10B_1</name>
    <name evidence="3" type="ORF">P7K49_003138</name>
</gene>
<keyword evidence="1" id="KW-0547">Nucleotide-binding</keyword>
<dbReference type="PROSITE" id="PS51419">
    <property type="entry name" value="RAB"/>
    <property type="match status" value="1"/>
</dbReference>
<dbReference type="Proteomes" id="UP001266305">
    <property type="component" value="Unassembled WGS sequence"/>
</dbReference>
<dbReference type="Gene3D" id="3.40.50.300">
    <property type="entry name" value="P-loop containing nucleotide triphosphate hydrolases"/>
    <property type="match status" value="1"/>
</dbReference>
<evidence type="ECO:0000256" key="2">
    <source>
        <dbReference type="SAM" id="MobiDB-lite"/>
    </source>
</evidence>
<dbReference type="InterPro" id="IPR001806">
    <property type="entry name" value="Small_GTPase"/>
</dbReference>
<dbReference type="PRINTS" id="PR00449">
    <property type="entry name" value="RASTRNSFRMNG"/>
</dbReference>
<name>A0ABQ9WJC2_SAGOE</name>
<sequence>MVSTYRVAVLGGASEVCVPTTTRHLYLPAVVMNGHVHDLQILDFPPISTFPVNALQEWADACCRGLWRVHTYILVYDICCFDSFEYVKTIRQQILETRVIGTSETPIIIVGNMRDLQRGRVIPCWNVSHLVRKTWKCGYVECSAKYNWHILLLFSELLKSISCTHCKHKHAALCFQGALRHQVTPARPASCTSTVRAEGEAVLRQFPRETAGPERGAGGNGTVTVPA</sequence>
<dbReference type="EMBL" id="JASSZA010000001">
    <property type="protein sequence ID" value="KAK2121752.1"/>
    <property type="molecule type" value="Genomic_DNA"/>
</dbReference>
<evidence type="ECO:0000256" key="1">
    <source>
        <dbReference type="ARBA" id="ARBA00022741"/>
    </source>
</evidence>
<dbReference type="InterPro" id="IPR052661">
    <property type="entry name" value="Ras-like_GTPase_Reg"/>
</dbReference>
<evidence type="ECO:0000313" key="3">
    <source>
        <dbReference type="EMBL" id="KAK2121752.1"/>
    </source>
</evidence>
<dbReference type="Pfam" id="PF00071">
    <property type="entry name" value="Ras"/>
    <property type="match status" value="1"/>
</dbReference>
<comment type="caution">
    <text evidence="3">The sequence shown here is derived from an EMBL/GenBank/DDBJ whole genome shotgun (WGS) entry which is preliminary data.</text>
</comment>
<keyword evidence="4" id="KW-1185">Reference proteome</keyword>
<protein>
    <submittedName>
        <fullName evidence="3">Ras-like protein member 10B</fullName>
    </submittedName>
</protein>
<accession>A0ABQ9WJC2</accession>
<evidence type="ECO:0000313" key="4">
    <source>
        <dbReference type="Proteomes" id="UP001266305"/>
    </source>
</evidence>
<feature type="region of interest" description="Disordered" evidence="2">
    <location>
        <begin position="207"/>
        <end position="227"/>
    </location>
</feature>
<dbReference type="PROSITE" id="PS51421">
    <property type="entry name" value="RAS"/>
    <property type="match status" value="1"/>
</dbReference>
<proteinExistence type="predicted"/>
<dbReference type="SMART" id="SM00173">
    <property type="entry name" value="RAS"/>
    <property type="match status" value="1"/>
</dbReference>
<dbReference type="InterPro" id="IPR027417">
    <property type="entry name" value="P-loop_NTPase"/>
</dbReference>